<organism evidence="1 2">
    <name type="scientific">Nitrososphaera gargensis (strain Ga9.2)</name>
    <dbReference type="NCBI Taxonomy" id="1237085"/>
    <lineage>
        <taxon>Archaea</taxon>
        <taxon>Nitrososphaerota</taxon>
        <taxon>Nitrososphaeria</taxon>
        <taxon>Nitrososphaerales</taxon>
        <taxon>Nitrososphaeraceae</taxon>
        <taxon>Nitrososphaera</taxon>
    </lineage>
</organism>
<dbReference type="InParanoid" id="K0IM75"/>
<accession>K0IM75</accession>
<dbReference type="EMBL" id="CP002408">
    <property type="protein sequence ID" value="AFU57624.1"/>
    <property type="molecule type" value="Genomic_DNA"/>
</dbReference>
<gene>
    <name evidence="1" type="ordered locus">Ngar_c06810</name>
</gene>
<protein>
    <recommendedName>
        <fullName evidence="3">Ribbon-helix-helix protein CopG domain-containing protein</fullName>
    </recommendedName>
</protein>
<sequence length="55" mass="6399">MPRINLTVNDDNYQFLKDMKDSGKAASLSHAVRLVIQEYRRLHEKPSTRKRRGSA</sequence>
<name>K0IM75_NITGG</name>
<reference evidence="1 2" key="1">
    <citation type="journal article" date="2012" name="Environ. Microbiol.">
        <title>The genome of the ammonia-oxidizing Candidatus Nitrososphaera gargensis: insights into metabolic versatility and environmental adaptations.</title>
        <authorList>
            <person name="Spang A."/>
            <person name="Poehlein A."/>
            <person name="Offre P."/>
            <person name="Zumbragel S."/>
            <person name="Haider S."/>
            <person name="Rychlik N."/>
            <person name="Nowka B."/>
            <person name="Schmeisser C."/>
            <person name="Lebedeva E.V."/>
            <person name="Rattei T."/>
            <person name="Bohm C."/>
            <person name="Schmid M."/>
            <person name="Galushko A."/>
            <person name="Hatzenpichler R."/>
            <person name="Weinmaier T."/>
            <person name="Daniel R."/>
            <person name="Schleper C."/>
            <person name="Spieck E."/>
            <person name="Streit W."/>
            <person name="Wagner M."/>
        </authorList>
    </citation>
    <scope>NUCLEOTIDE SEQUENCE [LARGE SCALE GENOMIC DNA]</scope>
    <source>
        <strain evidence="2">Ga9.2</strain>
    </source>
</reference>
<evidence type="ECO:0008006" key="3">
    <source>
        <dbReference type="Google" id="ProtNLM"/>
    </source>
</evidence>
<evidence type="ECO:0000313" key="2">
    <source>
        <dbReference type="Proteomes" id="UP000008037"/>
    </source>
</evidence>
<dbReference type="STRING" id="1237085.Ngar_c06810"/>
<dbReference type="HOGENOM" id="CLU_3021088_0_0_2"/>
<dbReference type="KEGG" id="nga:Ngar_c06810"/>
<proteinExistence type="predicted"/>
<keyword evidence="2" id="KW-1185">Reference proteome</keyword>
<evidence type="ECO:0000313" key="1">
    <source>
        <dbReference type="EMBL" id="AFU57624.1"/>
    </source>
</evidence>
<dbReference type="BioCyc" id="CNIT1237085:G1324-679-MONOMER"/>
<dbReference type="Proteomes" id="UP000008037">
    <property type="component" value="Chromosome"/>
</dbReference>
<dbReference type="AlphaFoldDB" id="K0IM75"/>